<feature type="domain" description="Septum site-determining protein MinC N-terminal" evidence="8">
    <location>
        <begin position="7"/>
        <end position="79"/>
    </location>
</feature>
<dbReference type="InterPro" id="IPR036145">
    <property type="entry name" value="MinC_C_sf"/>
</dbReference>
<evidence type="ECO:0000256" key="6">
    <source>
        <dbReference type="HAMAP-Rule" id="MF_00267"/>
    </source>
</evidence>
<dbReference type="InterPro" id="IPR013033">
    <property type="entry name" value="MinC"/>
</dbReference>
<dbReference type="HAMAP" id="MF_00267">
    <property type="entry name" value="MinC"/>
    <property type="match status" value="1"/>
</dbReference>
<dbReference type="OrthoDB" id="9790810at2"/>
<dbReference type="GO" id="GO:0000917">
    <property type="term" value="P:division septum assembly"/>
    <property type="evidence" value="ECO:0007669"/>
    <property type="project" value="UniProtKB-KW"/>
</dbReference>
<sequence length="210" mass="23479">MNLENYVIFKGTKDGVTVLFEEDAPFEVLCEQLEKKVQEAGKFFDSVKTSLAFKGRSFSHEEEQELLRIITDYTTMEISFLKTENNELMQLTSLLEKEITPYNLTKFHKGSLRNGQKIEFDGSVVLIGDINPGAEVKATGNIIILGQLKGMAHAGCEGMADAFVAAVYMAPVQLRIGDIITRFPEENKRGPKSPEYAFVQEGQIFVMPLS</sequence>
<dbReference type="GO" id="GO:1901891">
    <property type="term" value="P:regulation of cell septum assembly"/>
    <property type="evidence" value="ECO:0007669"/>
    <property type="project" value="InterPro"/>
</dbReference>
<keyword evidence="10" id="KW-1185">Reference proteome</keyword>
<dbReference type="PANTHER" id="PTHR34108">
    <property type="entry name" value="SEPTUM SITE-DETERMINING PROTEIN MINC"/>
    <property type="match status" value="1"/>
</dbReference>
<keyword evidence="3 6" id="KW-0717">Septation</keyword>
<evidence type="ECO:0000256" key="5">
    <source>
        <dbReference type="ARBA" id="ARBA00046874"/>
    </source>
</evidence>
<dbReference type="PANTHER" id="PTHR34108:SF1">
    <property type="entry name" value="SEPTUM SITE-DETERMINING PROTEIN MINC"/>
    <property type="match status" value="1"/>
</dbReference>
<name>A0A136WHN2_9FIRM</name>
<dbReference type="InterPro" id="IPR016098">
    <property type="entry name" value="CAP/MinC_C"/>
</dbReference>
<evidence type="ECO:0000256" key="3">
    <source>
        <dbReference type="ARBA" id="ARBA00023210"/>
    </source>
</evidence>
<dbReference type="Gene3D" id="2.160.20.70">
    <property type="match status" value="1"/>
</dbReference>
<reference evidence="9 10" key="1">
    <citation type="submission" date="2016-01" db="EMBL/GenBank/DDBJ databases">
        <title>Genome sequence of Clostridium neopropionicum X4, DSM-3847.</title>
        <authorList>
            <person name="Poehlein A."/>
            <person name="Beck M.H."/>
            <person name="Bengelsdorf F.R."/>
            <person name="Daniel R."/>
            <person name="Duerre P."/>
        </authorList>
    </citation>
    <scope>NUCLEOTIDE SEQUENCE [LARGE SCALE GENOMIC DNA]</scope>
    <source>
        <strain evidence="9 10">DSM-3847</strain>
    </source>
</reference>
<feature type="domain" description="Septum formation inhibitor MinC C-terminal" evidence="7">
    <location>
        <begin position="108"/>
        <end position="206"/>
    </location>
</feature>
<comment type="caution">
    <text evidence="9">The sequence shown here is derived from an EMBL/GenBank/DDBJ whole genome shotgun (WGS) entry which is preliminary data.</text>
</comment>
<proteinExistence type="inferred from homology"/>
<dbReference type="SUPFAM" id="SSF63848">
    <property type="entry name" value="Cell-division inhibitor MinC, C-terminal domain"/>
    <property type="match status" value="1"/>
</dbReference>
<dbReference type="AlphaFoldDB" id="A0A136WHN2"/>
<dbReference type="InterPro" id="IPR005526">
    <property type="entry name" value="Septum_form_inhib_MinC_C"/>
</dbReference>
<keyword evidence="2 6" id="KW-0132">Cell division</keyword>
<accession>A0A136WHN2</accession>
<protein>
    <recommendedName>
        <fullName evidence="6">Probable septum site-determining protein MinC</fullName>
    </recommendedName>
</protein>
<dbReference type="InterPro" id="IPR055219">
    <property type="entry name" value="MinC_N_1"/>
</dbReference>
<evidence type="ECO:0000256" key="1">
    <source>
        <dbReference type="ARBA" id="ARBA00006291"/>
    </source>
</evidence>
<comment type="function">
    <text evidence="6">Cell division inhibitor that blocks the formation of polar Z ring septums. Rapidly oscillates between the poles of the cell to destabilize FtsZ filaments that have formed before they mature into polar Z rings. Prevents FtsZ polymerization.</text>
</comment>
<dbReference type="PATRIC" id="fig|36847.3.peg.180"/>
<evidence type="ECO:0000313" key="10">
    <source>
        <dbReference type="Proteomes" id="UP000070539"/>
    </source>
</evidence>
<comment type="similarity">
    <text evidence="1 6">Belongs to the MinC family.</text>
</comment>
<evidence type="ECO:0000259" key="7">
    <source>
        <dbReference type="Pfam" id="PF03775"/>
    </source>
</evidence>
<dbReference type="NCBIfam" id="TIGR01222">
    <property type="entry name" value="minC"/>
    <property type="match status" value="1"/>
</dbReference>
<dbReference type="RefSeq" id="WP_066083489.1">
    <property type="nucleotide sequence ID" value="NZ_LRVM01000001.1"/>
</dbReference>
<dbReference type="Proteomes" id="UP000070539">
    <property type="component" value="Unassembled WGS sequence"/>
</dbReference>
<dbReference type="Pfam" id="PF22642">
    <property type="entry name" value="MinC_N_1"/>
    <property type="match status" value="1"/>
</dbReference>
<comment type="subunit">
    <text evidence="5 6">Interacts with MinD and FtsZ.</text>
</comment>
<gene>
    <name evidence="6 9" type="primary">minC</name>
    <name evidence="9" type="ORF">CLNEO_01480</name>
</gene>
<evidence type="ECO:0000256" key="4">
    <source>
        <dbReference type="ARBA" id="ARBA00023306"/>
    </source>
</evidence>
<organism evidence="9 10">
    <name type="scientific">Anaerotignum neopropionicum</name>
    <dbReference type="NCBI Taxonomy" id="36847"/>
    <lineage>
        <taxon>Bacteria</taxon>
        <taxon>Bacillati</taxon>
        <taxon>Bacillota</taxon>
        <taxon>Clostridia</taxon>
        <taxon>Lachnospirales</taxon>
        <taxon>Anaerotignaceae</taxon>
        <taxon>Anaerotignum</taxon>
    </lineage>
</organism>
<evidence type="ECO:0000313" key="9">
    <source>
        <dbReference type="EMBL" id="KXL54052.1"/>
    </source>
</evidence>
<dbReference type="GO" id="GO:0000902">
    <property type="term" value="P:cell morphogenesis"/>
    <property type="evidence" value="ECO:0007669"/>
    <property type="project" value="InterPro"/>
</dbReference>
<dbReference type="Pfam" id="PF03775">
    <property type="entry name" value="MinC_C"/>
    <property type="match status" value="1"/>
</dbReference>
<keyword evidence="4 6" id="KW-0131">Cell cycle</keyword>
<evidence type="ECO:0000256" key="2">
    <source>
        <dbReference type="ARBA" id="ARBA00022618"/>
    </source>
</evidence>
<dbReference type="EMBL" id="LRVM01000001">
    <property type="protein sequence ID" value="KXL54052.1"/>
    <property type="molecule type" value="Genomic_DNA"/>
</dbReference>
<evidence type="ECO:0000259" key="8">
    <source>
        <dbReference type="Pfam" id="PF22642"/>
    </source>
</evidence>
<dbReference type="Gene3D" id="3.30.160.540">
    <property type="match status" value="1"/>
</dbReference>
<dbReference type="STRING" id="36847.CLNEO_01480"/>